<dbReference type="EMBL" id="ABCS01000046">
    <property type="protein sequence ID" value="EDM77445.1"/>
    <property type="molecule type" value="Genomic_DNA"/>
</dbReference>
<gene>
    <name evidence="2" type="ORF">PPSIR1_38059</name>
</gene>
<dbReference type="AlphaFoldDB" id="A6G9Q1"/>
<feature type="region of interest" description="Disordered" evidence="1">
    <location>
        <begin position="1"/>
        <end position="20"/>
    </location>
</feature>
<dbReference type="Proteomes" id="UP000005801">
    <property type="component" value="Unassembled WGS sequence"/>
</dbReference>
<keyword evidence="3" id="KW-1185">Reference proteome</keyword>
<comment type="caution">
    <text evidence="2">The sequence shown here is derived from an EMBL/GenBank/DDBJ whole genome shotgun (WGS) entry which is preliminary data.</text>
</comment>
<accession>A6G9Q1</accession>
<proteinExistence type="predicted"/>
<reference evidence="2 3" key="1">
    <citation type="submission" date="2007-06" db="EMBL/GenBank/DDBJ databases">
        <authorList>
            <person name="Shimkets L."/>
            <person name="Ferriera S."/>
            <person name="Johnson J."/>
            <person name="Kravitz S."/>
            <person name="Beeson K."/>
            <person name="Sutton G."/>
            <person name="Rogers Y.-H."/>
            <person name="Friedman R."/>
            <person name="Frazier M."/>
            <person name="Venter J.C."/>
        </authorList>
    </citation>
    <scope>NUCLEOTIDE SEQUENCE [LARGE SCALE GENOMIC DNA]</scope>
    <source>
        <strain evidence="2 3">SIR-1</strain>
    </source>
</reference>
<sequence length="740" mass="81269">MSTWRFAHAAEPTSSPSPLQDLRVETLPVQNALLDARRKGLHEDDLAEARVKADTRLEELLTEYHRNWLEHLQTEYENEKKAIDERRTRQNEKSSDLKALSDTLDSETGAVDTLYAQLLSQLKGHVLFRNDFGTRLEGESAERTSTEIGLHLDGRESLVLTFPPIPEPSGDPAPSEEPDPLEVARRVNELLGQLNEELVYFAPLEPSAEPTRDETADAGLASAATVLNGLTDFIADRAQRELSAWALEVFGEQLCDPGSPSACMFPKVCLLLGQLSSKSAVLSGSLVEAFRDDLGGIVPRIGELVAGDRGRVWAAVLMALYRGLEEGREPLELIQGLTKENSKILAELHRTCVKGTDPLGSPACTLLYVSFATRYTTGELDKEAFKAKLKHHMVLNVPGTLARLFETLGEQLLEVKRLDQITKQTSSATSMGEARLTQEELRDRIATRFEGTSNYIFAVAKFGKNGGLGSLADAEVYAPLITATAAARNRDWRELLLELARFVSKLPKDDRALVPPELLELIGVAVSLAEAESSDEVTAVLDSFAAPVGSWRLKRKRFMTSLSARAGVAFGAEIGFMENAKYSDTGGYIAAYAPLGFDLSWPTRRDKCKPTRRKKCHRSSVGVFFSTIDVGKLLAVRAFGSEPGTASTSDTAEADVEEVPQGVELWRVIAPGLFLEVGIANTPLVWFIGGSWTPFERQVTEMDTAMGTEDTRYRSALRVVTGVGVDIVIFPLHRRRAQVL</sequence>
<evidence type="ECO:0000313" key="3">
    <source>
        <dbReference type="Proteomes" id="UP000005801"/>
    </source>
</evidence>
<evidence type="ECO:0000313" key="2">
    <source>
        <dbReference type="EMBL" id="EDM77445.1"/>
    </source>
</evidence>
<feature type="compositionally biased region" description="Basic and acidic residues" evidence="1">
    <location>
        <begin position="80"/>
        <end position="96"/>
    </location>
</feature>
<protein>
    <submittedName>
        <fullName evidence="2">Uncharacterized protein</fullName>
    </submittedName>
</protein>
<feature type="region of interest" description="Disordered" evidence="1">
    <location>
        <begin position="80"/>
        <end position="100"/>
    </location>
</feature>
<name>A6G9Q1_9BACT</name>
<dbReference type="STRING" id="391625.PPSIR1_38059"/>
<evidence type="ECO:0000256" key="1">
    <source>
        <dbReference type="SAM" id="MobiDB-lite"/>
    </source>
</evidence>
<organism evidence="2 3">
    <name type="scientific">Plesiocystis pacifica SIR-1</name>
    <dbReference type="NCBI Taxonomy" id="391625"/>
    <lineage>
        <taxon>Bacteria</taxon>
        <taxon>Pseudomonadati</taxon>
        <taxon>Myxococcota</taxon>
        <taxon>Polyangia</taxon>
        <taxon>Nannocystales</taxon>
        <taxon>Nannocystaceae</taxon>
        <taxon>Plesiocystis</taxon>
    </lineage>
</organism>